<proteinExistence type="predicted"/>
<dbReference type="InterPro" id="IPR016163">
    <property type="entry name" value="Ald_DH_C"/>
</dbReference>
<comment type="caution">
    <text evidence="3">The sequence shown here is derived from an EMBL/GenBank/DDBJ whole genome shotgun (WGS) entry which is preliminary data.</text>
</comment>
<reference evidence="3" key="1">
    <citation type="submission" date="2022-07" db="EMBL/GenBank/DDBJ databases">
        <title>Genome Sequence of Xylaria arbuscula.</title>
        <authorList>
            <person name="Buettner E."/>
        </authorList>
    </citation>
    <scope>NUCLEOTIDE SEQUENCE</scope>
    <source>
        <strain evidence="3">VT107</strain>
    </source>
</reference>
<dbReference type="FunFam" id="3.40.605.10:FF:000026">
    <property type="entry name" value="Aldehyde dehydrogenase, putative"/>
    <property type="match status" value="1"/>
</dbReference>
<dbReference type="VEuPathDB" id="FungiDB:F4678DRAFT_449559"/>
<dbReference type="Gene3D" id="3.40.605.10">
    <property type="entry name" value="Aldehyde Dehydrogenase, Chain A, domain 1"/>
    <property type="match status" value="1"/>
</dbReference>
<name>A0A9W8THY6_9PEZI</name>
<keyword evidence="1" id="KW-0560">Oxidoreductase</keyword>
<dbReference type="Pfam" id="PF00171">
    <property type="entry name" value="Aldedh"/>
    <property type="match status" value="1"/>
</dbReference>
<feature type="domain" description="Aldehyde dehydrogenase" evidence="2">
    <location>
        <begin position="1"/>
        <end position="99"/>
    </location>
</feature>
<dbReference type="PANTHER" id="PTHR43353:SF5">
    <property type="entry name" value="SUCCINATE-SEMIALDEHYDE DEHYDROGENASE, MITOCHONDRIAL"/>
    <property type="match status" value="1"/>
</dbReference>
<evidence type="ECO:0000256" key="1">
    <source>
        <dbReference type="ARBA" id="ARBA00023002"/>
    </source>
</evidence>
<dbReference type="InterPro" id="IPR016161">
    <property type="entry name" value="Ald_DH/histidinol_DH"/>
</dbReference>
<dbReference type="AlphaFoldDB" id="A0A9W8THY6"/>
<evidence type="ECO:0000313" key="4">
    <source>
        <dbReference type="Proteomes" id="UP001148614"/>
    </source>
</evidence>
<dbReference type="GO" id="GO:0046394">
    <property type="term" value="P:carboxylic acid biosynthetic process"/>
    <property type="evidence" value="ECO:0007669"/>
    <property type="project" value="UniProtKB-ARBA"/>
</dbReference>
<organism evidence="3 4">
    <name type="scientific">Xylaria arbuscula</name>
    <dbReference type="NCBI Taxonomy" id="114810"/>
    <lineage>
        <taxon>Eukaryota</taxon>
        <taxon>Fungi</taxon>
        <taxon>Dikarya</taxon>
        <taxon>Ascomycota</taxon>
        <taxon>Pezizomycotina</taxon>
        <taxon>Sordariomycetes</taxon>
        <taxon>Xylariomycetidae</taxon>
        <taxon>Xylariales</taxon>
        <taxon>Xylariaceae</taxon>
        <taxon>Xylaria</taxon>
    </lineage>
</organism>
<dbReference type="GO" id="GO:0009450">
    <property type="term" value="P:gamma-aminobutyric acid catabolic process"/>
    <property type="evidence" value="ECO:0007669"/>
    <property type="project" value="TreeGrafter"/>
</dbReference>
<dbReference type="InterPro" id="IPR016162">
    <property type="entry name" value="Ald_DH_N"/>
</dbReference>
<gene>
    <name evidence="3" type="ORF">NPX13_g9155</name>
</gene>
<dbReference type="InterPro" id="IPR050740">
    <property type="entry name" value="Aldehyde_DH_Superfamily"/>
</dbReference>
<dbReference type="GO" id="GO:0005737">
    <property type="term" value="C:cytoplasm"/>
    <property type="evidence" value="ECO:0007669"/>
    <property type="project" value="TreeGrafter"/>
</dbReference>
<evidence type="ECO:0000259" key="2">
    <source>
        <dbReference type="Pfam" id="PF00171"/>
    </source>
</evidence>
<dbReference type="SUPFAM" id="SSF53720">
    <property type="entry name" value="ALDH-like"/>
    <property type="match status" value="1"/>
</dbReference>
<dbReference type="InterPro" id="IPR015590">
    <property type="entry name" value="Aldehyde_DH_dom"/>
</dbReference>
<sequence>MKLSSEETFGPVAGLIPFETEAEAIKIANRADVGLAAYFFSMDIKRCWRVAEKLEVGMVGVNTGLVSDPSTPFGGVKQSGFGREGSKYGLDEYTILKTITFAIQG</sequence>
<accession>A0A9W8THY6</accession>
<dbReference type="GO" id="GO:0004030">
    <property type="term" value="F:aldehyde dehydrogenase [NAD(P)+] activity"/>
    <property type="evidence" value="ECO:0007669"/>
    <property type="project" value="UniProtKB-ARBA"/>
</dbReference>
<dbReference type="Proteomes" id="UP001148614">
    <property type="component" value="Unassembled WGS sequence"/>
</dbReference>
<dbReference type="PANTHER" id="PTHR43353">
    <property type="entry name" value="SUCCINATE-SEMIALDEHYDE DEHYDROGENASE, MITOCHONDRIAL"/>
    <property type="match status" value="1"/>
</dbReference>
<dbReference type="Gene3D" id="3.40.309.10">
    <property type="entry name" value="Aldehyde Dehydrogenase, Chain A, domain 2"/>
    <property type="match status" value="1"/>
</dbReference>
<dbReference type="GO" id="GO:0004777">
    <property type="term" value="F:succinate-semialdehyde dehydrogenase (NAD+) activity"/>
    <property type="evidence" value="ECO:0007669"/>
    <property type="project" value="TreeGrafter"/>
</dbReference>
<keyword evidence="4" id="KW-1185">Reference proteome</keyword>
<dbReference type="EMBL" id="JANPWZ010002172">
    <property type="protein sequence ID" value="KAJ3560875.1"/>
    <property type="molecule type" value="Genomic_DNA"/>
</dbReference>
<protein>
    <recommendedName>
        <fullName evidence="2">Aldehyde dehydrogenase domain-containing protein</fullName>
    </recommendedName>
</protein>
<evidence type="ECO:0000313" key="3">
    <source>
        <dbReference type="EMBL" id="KAJ3560875.1"/>
    </source>
</evidence>